<proteinExistence type="predicted"/>
<dbReference type="OrthoDB" id="3382982at2"/>
<accession>A0A1N6AGF8</accession>
<protein>
    <submittedName>
        <fullName evidence="1">Uncharacterized protein</fullName>
    </submittedName>
</protein>
<sequence length="80" mass="8751">MDFETVRREFAAQVPAGSRIRFIPARADKVLWQQRLAEFAALAGSVVVTGPTRDYEVGVVAVKRISPTGPSVRLVVRKVG</sequence>
<name>A0A1N6AGF8_9ACTN</name>
<dbReference type="AlphaFoldDB" id="A0A1N6AGF8"/>
<dbReference type="Proteomes" id="UP000185124">
    <property type="component" value="Unassembled WGS sequence"/>
</dbReference>
<reference evidence="2" key="1">
    <citation type="submission" date="2016-12" db="EMBL/GenBank/DDBJ databases">
        <authorList>
            <person name="Varghese N."/>
            <person name="Submissions S."/>
        </authorList>
    </citation>
    <scope>NUCLEOTIDE SEQUENCE [LARGE SCALE GENOMIC DNA]</scope>
    <source>
        <strain evidence="2">DSM 45599</strain>
    </source>
</reference>
<evidence type="ECO:0000313" key="1">
    <source>
        <dbReference type="EMBL" id="SIN33126.1"/>
    </source>
</evidence>
<dbReference type="EMBL" id="FSQT01000002">
    <property type="protein sequence ID" value="SIN33126.1"/>
    <property type="molecule type" value="Genomic_DNA"/>
</dbReference>
<evidence type="ECO:0000313" key="2">
    <source>
        <dbReference type="Proteomes" id="UP000185124"/>
    </source>
</evidence>
<organism evidence="1 2">
    <name type="scientific">Micromonospora cremea</name>
    <dbReference type="NCBI Taxonomy" id="709881"/>
    <lineage>
        <taxon>Bacteria</taxon>
        <taxon>Bacillati</taxon>
        <taxon>Actinomycetota</taxon>
        <taxon>Actinomycetes</taxon>
        <taxon>Micromonosporales</taxon>
        <taxon>Micromonosporaceae</taxon>
        <taxon>Micromonospora</taxon>
    </lineage>
</organism>
<gene>
    <name evidence="1" type="ORF">SAMN04489832_5490</name>
</gene>
<dbReference type="RefSeq" id="WP_074316667.1">
    <property type="nucleotide sequence ID" value="NZ_FSQT01000002.1"/>
</dbReference>
<keyword evidence="2" id="KW-1185">Reference proteome</keyword>